<dbReference type="GeneID" id="57397858"/>
<dbReference type="AlphaFoldDB" id="A0A679GE36"/>
<organism evidence="1 2">
    <name type="scientific">Metapseudomonas otitidis</name>
    <dbReference type="NCBI Taxonomy" id="319939"/>
    <lineage>
        <taxon>Bacteria</taxon>
        <taxon>Pseudomonadati</taxon>
        <taxon>Pseudomonadota</taxon>
        <taxon>Gammaproteobacteria</taxon>
        <taxon>Pseudomonadales</taxon>
        <taxon>Pseudomonadaceae</taxon>
        <taxon>Metapseudomonas</taxon>
    </lineage>
</organism>
<dbReference type="EMBL" id="AP022642">
    <property type="protein sequence ID" value="BCA28663.1"/>
    <property type="molecule type" value="Genomic_DNA"/>
</dbReference>
<accession>A0A679GE36</accession>
<gene>
    <name evidence="1" type="ORF">PtoMrB4_26400</name>
</gene>
<reference evidence="1 2" key="1">
    <citation type="journal article" date="2020" name="Microbiol. Resour. Announc.">
        <title>Complete genome sequence of Pseudomonas otitidis strain MrB4, isolated from Lake Biwa in Japan.</title>
        <authorList>
            <person name="Miyazaki K."/>
            <person name="Hase E."/>
            <person name="Maruya T."/>
        </authorList>
    </citation>
    <scope>NUCLEOTIDE SEQUENCE [LARGE SCALE GENOMIC DNA]</scope>
    <source>
        <strain evidence="1 2">MrB4</strain>
    </source>
</reference>
<name>A0A679GE36_9GAMM</name>
<sequence length="80" mass="8866">MFRNFSHCIAWTDAMPSGSGYVGLIEYQPSREDAQVQVLWVYTPGCTCAREAEAAADHMLRAIGEITPEGRVIYRDGVSL</sequence>
<proteinExistence type="predicted"/>
<protein>
    <submittedName>
        <fullName evidence="1">Uncharacterized protein</fullName>
    </submittedName>
</protein>
<evidence type="ECO:0000313" key="2">
    <source>
        <dbReference type="Proteomes" id="UP000501237"/>
    </source>
</evidence>
<dbReference type="Proteomes" id="UP000501237">
    <property type="component" value="Chromosome"/>
</dbReference>
<evidence type="ECO:0000313" key="1">
    <source>
        <dbReference type="EMBL" id="BCA28663.1"/>
    </source>
</evidence>
<dbReference type="RefSeq" id="WP_172433545.1">
    <property type="nucleotide sequence ID" value="NZ_AP022642.1"/>
</dbReference>
<dbReference type="KEGG" id="poj:PtoMrB4_26400"/>